<dbReference type="GO" id="GO:0046872">
    <property type="term" value="F:metal ion binding"/>
    <property type="evidence" value="ECO:0007669"/>
    <property type="project" value="UniProtKB-KW"/>
</dbReference>
<keyword evidence="1" id="KW-0378">Hydrolase</keyword>
<keyword evidence="1" id="KW-0645">Protease</keyword>
<protein>
    <recommendedName>
        <fullName evidence="1">Microcystinase C</fullName>
        <shortName evidence="1">MlrC</shortName>
    </recommendedName>
</protein>
<keyword evidence="1" id="KW-0482">Metalloprotease</keyword>
<evidence type="ECO:0000259" key="3">
    <source>
        <dbReference type="Pfam" id="PF07364"/>
    </source>
</evidence>
<dbReference type="Pfam" id="PF07364">
    <property type="entry name" value="DUF1485"/>
    <property type="match status" value="1"/>
</dbReference>
<reference evidence="4 5" key="1">
    <citation type="submission" date="2023-03" db="EMBL/GenBank/DDBJ databases">
        <title>YIM 152171 draft genome.</title>
        <authorList>
            <person name="Yang Z."/>
        </authorList>
    </citation>
    <scope>NUCLEOTIDE SEQUENCE [LARGE SCALE GENOMIC DNA]</scope>
    <source>
        <strain evidence="4 5">YIM 152171</strain>
    </source>
</reference>
<name>A0AAP3XRJ1_9PROT</name>
<accession>A0AAP3XRJ1</accession>
<evidence type="ECO:0000313" key="4">
    <source>
        <dbReference type="EMBL" id="MDF1586683.1"/>
    </source>
</evidence>
<keyword evidence="5" id="KW-1185">Reference proteome</keyword>
<comment type="similarity">
    <text evidence="1">Belongs to the peptidase M81 family.</text>
</comment>
<dbReference type="Proteomes" id="UP001301140">
    <property type="component" value="Unassembled WGS sequence"/>
</dbReference>
<dbReference type="Pfam" id="PF07171">
    <property type="entry name" value="MlrC_C"/>
    <property type="match status" value="1"/>
</dbReference>
<evidence type="ECO:0000256" key="1">
    <source>
        <dbReference type="PIRNR" id="PIRNR012702"/>
    </source>
</evidence>
<dbReference type="GO" id="GO:0008237">
    <property type="term" value="F:metallopeptidase activity"/>
    <property type="evidence" value="ECO:0007669"/>
    <property type="project" value="UniProtKB-KW"/>
</dbReference>
<keyword evidence="1" id="KW-0479">Metal-binding</keyword>
<proteinExistence type="inferred from homology"/>
<dbReference type="InterPro" id="IPR010799">
    <property type="entry name" value="MlrC_C"/>
</dbReference>
<dbReference type="EMBL" id="JARGEQ010000091">
    <property type="protein sequence ID" value="MDF1586683.1"/>
    <property type="molecule type" value="Genomic_DNA"/>
</dbReference>
<dbReference type="AlphaFoldDB" id="A0AAP3XRJ1"/>
<comment type="caution">
    <text evidence="4">The sequence shown here is derived from an EMBL/GenBank/DDBJ whole genome shotgun (WGS) entry which is preliminary data.</text>
</comment>
<feature type="domain" description="Microcystin LR degradation protein MlrC N-terminal" evidence="3">
    <location>
        <begin position="5"/>
        <end position="294"/>
    </location>
</feature>
<dbReference type="GO" id="GO:0006508">
    <property type="term" value="P:proteolysis"/>
    <property type="evidence" value="ECO:0007669"/>
    <property type="project" value="UniProtKB-KW"/>
</dbReference>
<gene>
    <name evidence="4" type="ORF">PZ740_09850</name>
</gene>
<dbReference type="PIRSF" id="PIRSF012702">
    <property type="entry name" value="UCP012702"/>
    <property type="match status" value="1"/>
</dbReference>
<comment type="function">
    <text evidence="1">Involved in peptidolytic degradation of cyclic heptapeptide hepatotoxin microcystin (MC).</text>
</comment>
<dbReference type="RefSeq" id="WP_327789098.1">
    <property type="nucleotide sequence ID" value="NZ_JARGEQ010000091.1"/>
</dbReference>
<organism evidence="4 5">
    <name type="scientific">Marinimicrococcus flavescens</name>
    <dbReference type="NCBI Taxonomy" id="3031815"/>
    <lineage>
        <taxon>Bacteria</taxon>
        <taxon>Pseudomonadati</taxon>
        <taxon>Pseudomonadota</taxon>
        <taxon>Alphaproteobacteria</taxon>
        <taxon>Geminicoccales</taxon>
        <taxon>Geminicoccaceae</taxon>
        <taxon>Marinimicrococcus</taxon>
    </lineage>
</organism>
<dbReference type="InterPro" id="IPR015995">
    <property type="entry name" value="MlrC_N"/>
</dbReference>
<evidence type="ECO:0000313" key="5">
    <source>
        <dbReference type="Proteomes" id="UP001301140"/>
    </source>
</evidence>
<sequence>MTGPRIALMGFMLETNGFAPVATEEEFREKLWMEGEELLADIRGEGSRDPGGLCGFAASMDGAGPWTPVPLVITSASASGPADQDFFERYVARIRRELEAAMPLDGVYIEAHGAASATGDFDPDGTLFAAVREVVGPDVKVIATLDLHANVGPRMVEATDMLIAFLTNPHVDMYERGVEAAAAMRELLAGTRTKKAFVKLPILPPSVSLLTARGPYADAIRRGQESVGGPIMNVSICGNFSLADSPKNGISVTVTARGDQQAADRVARELAAGIWADRERFQANLTPIAEAVAMMKAACADPSLPALLFADVADNPGGGARGNTTDLLAAFLEAGIGNVAFAIHYDRPLAAEAHRLGKGARFTAHLNSEESDPGSKPLEVQAQVMALSDGTFVGRRGMMAGRTVSYGPTARLRLAGRIDIVVVSVRQQCADPMTFEHLGIDLKTVRGIAVKSRGHFRAGFDDLFPDARTIEIDGPGLVTPMLARVPFRNVPRPLWPLDPDMTWEVPEKVAV</sequence>
<feature type="domain" description="Microcystin LR degradation protein MlrC C-terminal" evidence="2">
    <location>
        <begin position="310"/>
        <end position="489"/>
    </location>
</feature>
<evidence type="ECO:0000259" key="2">
    <source>
        <dbReference type="Pfam" id="PF07171"/>
    </source>
</evidence>
<comment type="cofactor">
    <cofactor evidence="1">
        <name>Zn(2+)</name>
        <dbReference type="ChEBI" id="CHEBI:29105"/>
    </cofactor>
    <text evidence="1">Binds 1 zinc ion per subunit.</text>
</comment>
<dbReference type="InterPro" id="IPR009197">
    <property type="entry name" value="MlrC"/>
</dbReference>